<gene>
    <name evidence="2" type="ORF">H0235_002770</name>
</gene>
<feature type="region of interest" description="Disordered" evidence="1">
    <location>
        <begin position="1"/>
        <end position="116"/>
    </location>
</feature>
<feature type="compositionally biased region" description="Acidic residues" evidence="1">
    <location>
        <begin position="89"/>
        <end position="109"/>
    </location>
</feature>
<dbReference type="Proteomes" id="UP000600918">
    <property type="component" value="Unassembled WGS sequence"/>
</dbReference>
<evidence type="ECO:0000256" key="1">
    <source>
        <dbReference type="SAM" id="MobiDB-lite"/>
    </source>
</evidence>
<organism evidence="2 3">
    <name type="scientific">Vespula pensylvanica</name>
    <name type="common">Western yellow jacket</name>
    <name type="synonym">Wasp</name>
    <dbReference type="NCBI Taxonomy" id="30213"/>
    <lineage>
        <taxon>Eukaryota</taxon>
        <taxon>Metazoa</taxon>
        <taxon>Ecdysozoa</taxon>
        <taxon>Arthropoda</taxon>
        <taxon>Hexapoda</taxon>
        <taxon>Insecta</taxon>
        <taxon>Pterygota</taxon>
        <taxon>Neoptera</taxon>
        <taxon>Endopterygota</taxon>
        <taxon>Hymenoptera</taxon>
        <taxon>Apocrita</taxon>
        <taxon>Aculeata</taxon>
        <taxon>Vespoidea</taxon>
        <taxon>Vespidae</taxon>
        <taxon>Vespinae</taxon>
        <taxon>Vespula</taxon>
    </lineage>
</organism>
<feature type="compositionally biased region" description="Basic and acidic residues" evidence="1">
    <location>
        <begin position="73"/>
        <end position="88"/>
    </location>
</feature>
<evidence type="ECO:0000313" key="2">
    <source>
        <dbReference type="EMBL" id="KAF7434579.1"/>
    </source>
</evidence>
<comment type="caution">
    <text evidence="2">The sequence shown here is derived from an EMBL/GenBank/DDBJ whole genome shotgun (WGS) entry which is preliminary data.</text>
</comment>
<reference evidence="2" key="1">
    <citation type="journal article" date="2020" name="G3 (Bethesda)">
        <title>High-Quality Assemblies for Three Invasive Social Wasps from the &lt;i&gt;Vespula&lt;/i&gt; Genus.</title>
        <authorList>
            <person name="Harrop T.W.R."/>
            <person name="Guhlin J."/>
            <person name="McLaughlin G.M."/>
            <person name="Permina E."/>
            <person name="Stockwell P."/>
            <person name="Gilligan J."/>
            <person name="Le Lec M.F."/>
            <person name="Gruber M.A.M."/>
            <person name="Quinn O."/>
            <person name="Lovegrove M."/>
            <person name="Duncan E.J."/>
            <person name="Remnant E.J."/>
            <person name="Van Eeckhoven J."/>
            <person name="Graham B."/>
            <person name="Knapp R.A."/>
            <person name="Langford K.W."/>
            <person name="Kronenberg Z."/>
            <person name="Press M.O."/>
            <person name="Eacker S.M."/>
            <person name="Wilson-Rankin E.E."/>
            <person name="Purcell J."/>
            <person name="Lester P.J."/>
            <person name="Dearden P.K."/>
        </authorList>
    </citation>
    <scope>NUCLEOTIDE SEQUENCE</scope>
    <source>
        <strain evidence="2">Volc-1</strain>
    </source>
</reference>
<feature type="compositionally biased region" description="Low complexity" evidence="1">
    <location>
        <begin position="37"/>
        <end position="52"/>
    </location>
</feature>
<dbReference type="EMBL" id="JACSDY010000002">
    <property type="protein sequence ID" value="KAF7434579.1"/>
    <property type="molecule type" value="Genomic_DNA"/>
</dbReference>
<keyword evidence="3" id="KW-1185">Reference proteome</keyword>
<sequence>MSAVSNPLNDRSEKIDDEMKRVKRTRWRGPSDASGRAAAAAVAAAAAAAAAATVLDGGSTVNGSGAGDAGGEGLRRDAPTGRLDATDHNDDDDDDDDDGDDDDDDDDDGGGGGSGL</sequence>
<evidence type="ECO:0000313" key="3">
    <source>
        <dbReference type="Proteomes" id="UP000600918"/>
    </source>
</evidence>
<protein>
    <submittedName>
        <fullName evidence="2">Uncharacterized protein</fullName>
    </submittedName>
</protein>
<accession>A0A834PBM2</accession>
<proteinExistence type="predicted"/>
<name>A0A834PBM2_VESPE</name>
<dbReference type="AlphaFoldDB" id="A0A834PBM2"/>
<feature type="compositionally biased region" description="Basic and acidic residues" evidence="1">
    <location>
        <begin position="10"/>
        <end position="20"/>
    </location>
</feature>